<dbReference type="PRINTS" id="PR00081">
    <property type="entry name" value="GDHRDH"/>
</dbReference>
<proteinExistence type="inferred from homology"/>
<name>A0ABY2L055_9LEPT</name>
<dbReference type="PANTHER" id="PTHR44196">
    <property type="entry name" value="DEHYDROGENASE/REDUCTASE SDR FAMILY MEMBER 7B"/>
    <property type="match status" value="1"/>
</dbReference>
<accession>A0ABY2L055</accession>
<evidence type="ECO:0000313" key="5">
    <source>
        <dbReference type="Proteomes" id="UP000297617"/>
    </source>
</evidence>
<comment type="caution">
    <text evidence="4">The sequence shown here is derived from an EMBL/GenBank/DDBJ whole genome shotgun (WGS) entry which is preliminary data.</text>
</comment>
<dbReference type="PROSITE" id="PS00061">
    <property type="entry name" value="ADH_SHORT"/>
    <property type="match status" value="1"/>
</dbReference>
<dbReference type="InterPro" id="IPR002347">
    <property type="entry name" value="SDR_fam"/>
</dbReference>
<dbReference type="InterPro" id="IPR036291">
    <property type="entry name" value="NAD(P)-bd_dom_sf"/>
</dbReference>
<dbReference type="RefSeq" id="WP_135741152.1">
    <property type="nucleotide sequence ID" value="NZ_RQFD01000016.1"/>
</dbReference>
<reference evidence="5" key="1">
    <citation type="journal article" date="2019" name="PLoS Negl. Trop. Dis.">
        <title>Revisiting the worldwide diversity of Leptospira species in the environment.</title>
        <authorList>
            <person name="Vincent A.T."/>
            <person name="Schiettekatte O."/>
            <person name="Bourhy P."/>
            <person name="Veyrier F.J."/>
            <person name="Picardeau M."/>
        </authorList>
    </citation>
    <scope>NUCLEOTIDE SEQUENCE [LARGE SCALE GENOMIC DNA]</scope>
    <source>
        <strain evidence="5">201800295</strain>
    </source>
</reference>
<dbReference type="CDD" id="cd05233">
    <property type="entry name" value="SDR_c"/>
    <property type="match status" value="1"/>
</dbReference>
<dbReference type="PRINTS" id="PR00080">
    <property type="entry name" value="SDRFAMILY"/>
</dbReference>
<dbReference type="SUPFAM" id="SSF51735">
    <property type="entry name" value="NAD(P)-binding Rossmann-fold domains"/>
    <property type="match status" value="1"/>
</dbReference>
<sequence length="261" mass="29495">MNLKNKRVFLTGASQGIGFSIAKHLIKEGAIVFLTAIPSEQELIEVCKEIDPDRQNTFYSVMDVSIESQVVQVVEKAEREMGRIDILINNAGIAFQDFVLDSNLNRMKREFDVNYFGTYFVTQMVLKRMLPKKEGLIVNTGSFLAKLPGPTQANYSASKSAVLAFSSALRGEVEDLGIKVKVFIPGLTETNLMKSLNIASPRLMKPDEVAKMMIQFLKNENVEYVCGIFNRIIINTGRFFPEFVRRILKCYILKAYKNAEQ</sequence>
<keyword evidence="2" id="KW-0560">Oxidoreductase</keyword>
<gene>
    <name evidence="4" type="ORF">EHQ10_14990</name>
</gene>
<evidence type="ECO:0000256" key="2">
    <source>
        <dbReference type="ARBA" id="ARBA00023002"/>
    </source>
</evidence>
<comment type="similarity">
    <text evidence="1 3">Belongs to the short-chain dehydrogenases/reductases (SDR) family.</text>
</comment>
<dbReference type="InterPro" id="IPR020904">
    <property type="entry name" value="Sc_DH/Rdtase_CS"/>
</dbReference>
<dbReference type="Pfam" id="PF00106">
    <property type="entry name" value="adh_short"/>
    <property type="match status" value="1"/>
</dbReference>
<evidence type="ECO:0000313" key="4">
    <source>
        <dbReference type="EMBL" id="TGK46667.1"/>
    </source>
</evidence>
<dbReference type="EMBL" id="RQFD01000016">
    <property type="protein sequence ID" value="TGK46667.1"/>
    <property type="molecule type" value="Genomic_DNA"/>
</dbReference>
<dbReference type="PANTHER" id="PTHR44196:SF1">
    <property type="entry name" value="DEHYDROGENASE_REDUCTASE SDR FAMILY MEMBER 7B"/>
    <property type="match status" value="1"/>
</dbReference>
<organism evidence="4 5">
    <name type="scientific">Leptospira bouyouniensis</name>
    <dbReference type="NCBI Taxonomy" id="2484911"/>
    <lineage>
        <taxon>Bacteria</taxon>
        <taxon>Pseudomonadati</taxon>
        <taxon>Spirochaetota</taxon>
        <taxon>Spirochaetia</taxon>
        <taxon>Leptospirales</taxon>
        <taxon>Leptospiraceae</taxon>
        <taxon>Leptospira</taxon>
    </lineage>
</organism>
<dbReference type="Gene3D" id="3.40.50.720">
    <property type="entry name" value="NAD(P)-binding Rossmann-like Domain"/>
    <property type="match status" value="1"/>
</dbReference>
<keyword evidence="5" id="KW-1185">Reference proteome</keyword>
<evidence type="ECO:0000256" key="1">
    <source>
        <dbReference type="ARBA" id="ARBA00006484"/>
    </source>
</evidence>
<protein>
    <submittedName>
        <fullName evidence="4">SDR family oxidoreductase</fullName>
    </submittedName>
</protein>
<dbReference type="Proteomes" id="UP000297617">
    <property type="component" value="Unassembled WGS sequence"/>
</dbReference>
<evidence type="ECO:0000256" key="3">
    <source>
        <dbReference type="RuleBase" id="RU000363"/>
    </source>
</evidence>